<dbReference type="GO" id="GO:0004767">
    <property type="term" value="F:sphingomyelin phosphodiesterase activity"/>
    <property type="evidence" value="ECO:0007669"/>
    <property type="project" value="InterPro"/>
</dbReference>
<dbReference type="AlphaFoldDB" id="R4YYM7"/>
<evidence type="ECO:0000259" key="1">
    <source>
        <dbReference type="Pfam" id="PF03372"/>
    </source>
</evidence>
<name>R4YYM7_9ACTN</name>
<gene>
    <name evidence="2" type="ORF">BN381_290043</name>
</gene>
<comment type="caution">
    <text evidence="2">The sequence shown here is derived from an EMBL/GenBank/DDBJ whole genome shotgun (WGS) entry which is preliminary data.</text>
</comment>
<proteinExistence type="predicted"/>
<keyword evidence="3" id="KW-1185">Reference proteome</keyword>
<accession>R4YYM7</accession>
<protein>
    <recommendedName>
        <fullName evidence="1">Endonuclease/exonuclease/phosphatase domain-containing protein</fullName>
    </recommendedName>
</protein>
<evidence type="ECO:0000313" key="3">
    <source>
        <dbReference type="Proteomes" id="UP000018291"/>
    </source>
</evidence>
<dbReference type="Pfam" id="PF03372">
    <property type="entry name" value="Exo_endo_phos"/>
    <property type="match status" value="1"/>
</dbReference>
<organism evidence="2 3">
    <name type="scientific">Candidatus Neomicrothrix parvicella RN1</name>
    <dbReference type="NCBI Taxonomy" id="1229780"/>
    <lineage>
        <taxon>Bacteria</taxon>
        <taxon>Bacillati</taxon>
        <taxon>Actinomycetota</taxon>
        <taxon>Acidimicrobiia</taxon>
        <taxon>Acidimicrobiales</taxon>
        <taxon>Microthrixaceae</taxon>
        <taxon>Candidatus Neomicrothrix</taxon>
    </lineage>
</organism>
<dbReference type="InterPro" id="IPR038772">
    <property type="entry name" value="Sph/SMPD2-like"/>
</dbReference>
<reference evidence="2 3" key="1">
    <citation type="journal article" date="2013" name="ISME J.">
        <title>Metabolic model for the filamentous 'Candidatus Microthrix parvicella' based on genomic and metagenomic analyses.</title>
        <authorList>
            <person name="Jon McIlroy S."/>
            <person name="Kristiansen R."/>
            <person name="Albertsen M."/>
            <person name="Michael Karst S."/>
            <person name="Rossetti S."/>
            <person name="Lund Nielsen J."/>
            <person name="Tandoi V."/>
            <person name="James Seviour R."/>
            <person name="Nielsen P.H."/>
        </authorList>
    </citation>
    <scope>NUCLEOTIDE SEQUENCE [LARGE SCALE GENOMIC DNA]</scope>
    <source>
        <strain evidence="2 3">RN1</strain>
    </source>
</reference>
<sequence length="287" mass="30941">MRSWQQPGVRATTPKAEGSFSLLTYNVAGLPEGISQSHPEANAPIISGLLGDFDVVLTQEDFGFYTDAIRSKAPQKYRSTPHPGPSVLNPIKRTEAIAGDGLNIMSNLPIDPELDRVPWAGCGPAAAGCLALKGFARTTLTLAADTDDPKAEAQVDLYSLHLEAGGVDHDLRADDLDQLAAYLAKQPADRPVIIGGDWNLHTDEEPDATQFADFLATTGMSDVCGSVDCGNDGDVIDKVVFRSTDDVKLTPTSHTFERELFVDGAGQPLSDHDPLRVDFDWELRPTR</sequence>
<evidence type="ECO:0000313" key="2">
    <source>
        <dbReference type="EMBL" id="CCM63684.1"/>
    </source>
</evidence>
<dbReference type="eggNOG" id="COG3568">
    <property type="taxonomic scope" value="Bacteria"/>
</dbReference>
<dbReference type="InterPro" id="IPR005135">
    <property type="entry name" value="Endo/exonuclease/phosphatase"/>
</dbReference>
<dbReference type="InterPro" id="IPR036691">
    <property type="entry name" value="Endo/exonu/phosph_ase_sf"/>
</dbReference>
<dbReference type="PANTHER" id="PTHR16320">
    <property type="entry name" value="SPHINGOMYELINASE FAMILY MEMBER"/>
    <property type="match status" value="1"/>
</dbReference>
<dbReference type="Proteomes" id="UP000018291">
    <property type="component" value="Unassembled WGS sequence"/>
</dbReference>
<dbReference type="HOGENOM" id="CLU_070126_0_0_11"/>
<dbReference type="PANTHER" id="PTHR16320:SF1">
    <property type="entry name" value="SPHINGOMYELINASE DDB_G0288017"/>
    <property type="match status" value="1"/>
</dbReference>
<dbReference type="EMBL" id="CANL01000022">
    <property type="protein sequence ID" value="CCM63684.1"/>
    <property type="molecule type" value="Genomic_DNA"/>
</dbReference>
<dbReference type="STRING" id="1229780.BN381_290043"/>
<feature type="domain" description="Endonuclease/exonuclease/phosphatase" evidence="1">
    <location>
        <begin position="23"/>
        <end position="205"/>
    </location>
</feature>
<dbReference type="SUPFAM" id="SSF56219">
    <property type="entry name" value="DNase I-like"/>
    <property type="match status" value="1"/>
</dbReference>
<dbReference type="Gene3D" id="3.60.10.10">
    <property type="entry name" value="Endonuclease/exonuclease/phosphatase"/>
    <property type="match status" value="1"/>
</dbReference>
<dbReference type="GO" id="GO:0005737">
    <property type="term" value="C:cytoplasm"/>
    <property type="evidence" value="ECO:0007669"/>
    <property type="project" value="TreeGrafter"/>
</dbReference>